<evidence type="ECO:0000256" key="1">
    <source>
        <dbReference type="SAM" id="MobiDB-lite"/>
    </source>
</evidence>
<feature type="region of interest" description="Disordered" evidence="1">
    <location>
        <begin position="153"/>
        <end position="201"/>
    </location>
</feature>
<proteinExistence type="predicted"/>
<dbReference type="EMBL" id="JAZGQK010000003">
    <property type="protein sequence ID" value="MEE6257973.1"/>
    <property type="molecule type" value="Genomic_DNA"/>
</dbReference>
<dbReference type="RefSeq" id="WP_331213079.1">
    <property type="nucleotide sequence ID" value="NZ_JAZGQK010000003.1"/>
</dbReference>
<dbReference type="Pfam" id="PF20199">
    <property type="entry name" value="RepSA"/>
    <property type="match status" value="1"/>
</dbReference>
<evidence type="ECO:0000313" key="3">
    <source>
        <dbReference type="Proteomes" id="UP001332243"/>
    </source>
</evidence>
<feature type="region of interest" description="Disordered" evidence="1">
    <location>
        <begin position="1"/>
        <end position="26"/>
    </location>
</feature>
<feature type="compositionally biased region" description="Basic and acidic residues" evidence="1">
    <location>
        <begin position="187"/>
        <end position="201"/>
    </location>
</feature>
<reference evidence="2 3" key="1">
    <citation type="submission" date="2024-01" db="EMBL/GenBank/DDBJ databases">
        <title>Genome insights into Plantactinospora sonchi sp. nov.</title>
        <authorList>
            <person name="Wang L."/>
        </authorList>
    </citation>
    <scope>NUCLEOTIDE SEQUENCE [LARGE SCALE GENOMIC DNA]</scope>
    <source>
        <strain evidence="2 3">NEAU-QY2</strain>
    </source>
</reference>
<dbReference type="InterPro" id="IPR046828">
    <property type="entry name" value="RepSA"/>
</dbReference>
<dbReference type="Proteomes" id="UP001332243">
    <property type="component" value="Unassembled WGS sequence"/>
</dbReference>
<evidence type="ECO:0000313" key="2">
    <source>
        <dbReference type="EMBL" id="MEE6257973.1"/>
    </source>
</evidence>
<feature type="compositionally biased region" description="Polar residues" evidence="1">
    <location>
        <begin position="570"/>
        <end position="579"/>
    </location>
</feature>
<name>A0ABU7RNB5_9ACTN</name>
<keyword evidence="3" id="KW-1185">Reference proteome</keyword>
<feature type="region of interest" description="Disordered" evidence="1">
    <location>
        <begin position="556"/>
        <end position="586"/>
    </location>
</feature>
<gene>
    <name evidence="2" type="ORF">V1633_05635</name>
</gene>
<organism evidence="2 3">
    <name type="scientific">Plantactinospora sonchi</name>
    <dbReference type="NCBI Taxonomy" id="1544735"/>
    <lineage>
        <taxon>Bacteria</taxon>
        <taxon>Bacillati</taxon>
        <taxon>Actinomycetota</taxon>
        <taxon>Actinomycetes</taxon>
        <taxon>Micromonosporales</taxon>
        <taxon>Micromonosporaceae</taxon>
        <taxon>Plantactinospora</taxon>
    </lineage>
</organism>
<protein>
    <submittedName>
        <fullName evidence="2">Replication initiator</fullName>
    </submittedName>
</protein>
<sequence length="586" mass="65689">MTAPTLPGLTTDPAPEAPRPGSRAARMGLPRAVDVLKDVATEYGVCIRPLAMRRTDLDTGLTEVIDLPCGATREDKCPACAKKNRRLRQAQIREGWHRTDEPTPGPAPATEEQQALIVLRAHLEYSRDEAGRASQWDQVTDIDDAIREVEEAITAQGLRGRVGPPHGGDDQGDDEDSGKRRKRSTRRRQDAPDLPRRKVEARTVGKTYTAPDGSTYQPSMWLTLTLDSYGPVRPDGTPVNPDRYDYRRAAWDAVHFPRLLDRFWQNLRRCEGWNVQYAGCVEPQRRLAPHAHFAIRGTIPRDVLRTVAAATYHQVWWPAVDVQRYTRDRPPVWDEPAEAWVDPDTRQPLATWGEALDAIDSDPDAEPVHVVRFGKQVDARGVMPGTDDAARTIRYITKYITKATGDCHKIATDRQQRHLDRLWQQLQLTPCTDRCANWLLYGVQPKNAHAKLKPGRCKGKVHQRETLGIGGRRILISRDWSGKTLADHKHDARAWVKALLGVTTDSAGAPDGQGDNPERVHHAWELARPDDPDVGPMSHRLMRAISERARWRTELLAAKDRAAQGATPDLSATEQNSTTDGEEPPQ</sequence>
<accession>A0ABU7RNB5</accession>
<comment type="caution">
    <text evidence="2">The sequence shown here is derived from an EMBL/GenBank/DDBJ whole genome shotgun (WGS) entry which is preliminary data.</text>
</comment>